<dbReference type="PANTHER" id="PTHR30537:SF10">
    <property type="entry name" value="TRANSCRIPTIONAL REGULATOR-RELATED"/>
    <property type="match status" value="1"/>
</dbReference>
<reference evidence="7" key="1">
    <citation type="journal article" date="2014" name="Int. J. Syst. Evol. Microbiol.">
        <title>Complete genome of a new Firmicutes species belonging to the dominant human colonic microbiota ('Ruminococcus bicirculans') reveals two chromosomes and a selective capacity to utilize plant glucans.</title>
        <authorList>
            <consortium name="NISC Comparative Sequencing Program"/>
            <person name="Wegmann U."/>
            <person name="Louis P."/>
            <person name="Goesmann A."/>
            <person name="Henrissat B."/>
            <person name="Duncan S.H."/>
            <person name="Flint H.J."/>
        </authorList>
    </citation>
    <scope>NUCLEOTIDE SEQUENCE</scope>
    <source>
        <strain evidence="7">NBRC 102030</strain>
    </source>
</reference>
<evidence type="ECO:0000256" key="1">
    <source>
        <dbReference type="ARBA" id="ARBA00009437"/>
    </source>
</evidence>
<dbReference type="EMBL" id="BSUY01000002">
    <property type="protein sequence ID" value="GMA84416.1"/>
    <property type="molecule type" value="Genomic_DNA"/>
</dbReference>
<dbReference type="InterPro" id="IPR058163">
    <property type="entry name" value="LysR-type_TF_proteobact-type"/>
</dbReference>
<dbReference type="PANTHER" id="PTHR30537">
    <property type="entry name" value="HTH-TYPE TRANSCRIPTIONAL REGULATOR"/>
    <property type="match status" value="1"/>
</dbReference>
<name>A0ABQ6J8M0_9GAMM</name>
<accession>A0ABQ6J8M0</accession>
<dbReference type="Pfam" id="PF03466">
    <property type="entry name" value="LysR_substrate"/>
    <property type="match status" value="1"/>
</dbReference>
<protein>
    <submittedName>
        <fullName evidence="7">LysR family transcriptional regulator</fullName>
    </submittedName>
</protein>
<evidence type="ECO:0000256" key="4">
    <source>
        <dbReference type="ARBA" id="ARBA00023163"/>
    </source>
</evidence>
<dbReference type="EMBL" id="BSUY01000002">
    <property type="protein sequence ID" value="GMA84508.1"/>
    <property type="molecule type" value="Genomic_DNA"/>
</dbReference>
<comment type="similarity">
    <text evidence="1">Belongs to the LysR transcriptional regulatory family.</text>
</comment>
<reference evidence="8" key="2">
    <citation type="journal article" date="2019" name="Int. J. Syst. Evol. Microbiol.">
        <title>The Global Catalogue of Microorganisms (GCM) 10K type strain sequencing project: providing services to taxonomists for standard genome sequencing and annotation.</title>
        <authorList>
            <consortium name="The Broad Institute Genomics Platform"/>
            <consortium name="The Broad Institute Genome Sequencing Center for Infectious Disease"/>
            <person name="Wu L."/>
            <person name="Ma J."/>
        </authorList>
    </citation>
    <scope>NUCLEOTIDE SEQUENCE [LARGE SCALE GENOMIC DNA]</scope>
    <source>
        <strain evidence="8">NBRC 102030</strain>
    </source>
</reference>
<dbReference type="InterPro" id="IPR036390">
    <property type="entry name" value="WH_DNA-bd_sf"/>
</dbReference>
<keyword evidence="2" id="KW-0805">Transcription regulation</keyword>
<proteinExistence type="inferred from homology"/>
<feature type="domain" description="HTH lysR-type" evidence="5">
    <location>
        <begin position="20"/>
        <end position="69"/>
    </location>
</feature>
<dbReference type="Pfam" id="PF00126">
    <property type="entry name" value="HTH_1"/>
    <property type="match status" value="1"/>
</dbReference>
<dbReference type="Gene3D" id="1.10.10.10">
    <property type="entry name" value="Winged helix-like DNA-binding domain superfamily/Winged helix DNA-binding domain"/>
    <property type="match status" value="1"/>
</dbReference>
<gene>
    <name evidence="6" type="ORF">GCM10025855_39490</name>
    <name evidence="7" type="ORF">GCM10025855_40410</name>
</gene>
<keyword evidence="8" id="KW-1185">Reference proteome</keyword>
<keyword evidence="3" id="KW-0238">DNA-binding</keyword>
<evidence type="ECO:0000313" key="7">
    <source>
        <dbReference type="EMBL" id="GMA84508.1"/>
    </source>
</evidence>
<dbReference type="InterPro" id="IPR005119">
    <property type="entry name" value="LysR_subst-bd"/>
</dbReference>
<evidence type="ECO:0000256" key="2">
    <source>
        <dbReference type="ARBA" id="ARBA00023015"/>
    </source>
</evidence>
<keyword evidence="4" id="KW-0804">Transcription</keyword>
<evidence type="ECO:0000313" key="6">
    <source>
        <dbReference type="EMBL" id="GMA84416.1"/>
    </source>
</evidence>
<sequence>MKTYNYWEATMFNWEGVSEFVAVAEAESFTKAAKQLGISTAQVSRQVSALETRMATKLFHRTTRKVSVSEVGRIYYQHCRQVLNGLEEAERAITNLQSTPRGLLKITAPVTYGEKTLAPLVNDFIAKYPELEVKINLTNQNVDLIDDGYDLAIRLGQLKDSSIMAKRLGSRTQYVCASPDYVSTFGIPHSLSELEQHNCLLGTLDYWRFQENGKTRNVRVKGNLICNSGYALVDAAIKGIGIIQLPEYYVLPFLEDGQLVPLLEQNRQPKEGIWALYPHNRHLSPKVRMLLDYLSEALS</sequence>
<evidence type="ECO:0000259" key="5">
    <source>
        <dbReference type="PROSITE" id="PS50931"/>
    </source>
</evidence>
<dbReference type="InterPro" id="IPR036388">
    <property type="entry name" value="WH-like_DNA-bd_sf"/>
</dbReference>
<comment type="caution">
    <text evidence="7">The sequence shown here is derived from an EMBL/GenBank/DDBJ whole genome shotgun (WGS) entry which is preliminary data.</text>
</comment>
<dbReference type="InterPro" id="IPR000847">
    <property type="entry name" value="LysR_HTH_N"/>
</dbReference>
<dbReference type="SUPFAM" id="SSF53850">
    <property type="entry name" value="Periplasmic binding protein-like II"/>
    <property type="match status" value="1"/>
</dbReference>
<dbReference type="CDD" id="cd08470">
    <property type="entry name" value="PBP2_CrgA_like_1"/>
    <property type="match status" value="1"/>
</dbReference>
<dbReference type="Gene3D" id="3.40.190.290">
    <property type="match status" value="1"/>
</dbReference>
<organism evidence="7 8">
    <name type="scientific">Shewanella glacialipiscicola</name>
    <dbReference type="NCBI Taxonomy" id="614069"/>
    <lineage>
        <taxon>Bacteria</taxon>
        <taxon>Pseudomonadati</taxon>
        <taxon>Pseudomonadota</taxon>
        <taxon>Gammaproteobacteria</taxon>
        <taxon>Alteromonadales</taxon>
        <taxon>Shewanellaceae</taxon>
        <taxon>Shewanella</taxon>
    </lineage>
</organism>
<reference evidence="7" key="3">
    <citation type="submission" date="2023-02" db="EMBL/GenBank/DDBJ databases">
        <authorList>
            <person name="Sun Q."/>
            <person name="Mori K."/>
        </authorList>
    </citation>
    <scope>NUCLEOTIDE SEQUENCE</scope>
    <source>
        <strain evidence="7">NBRC 102030</strain>
    </source>
</reference>
<evidence type="ECO:0000256" key="3">
    <source>
        <dbReference type="ARBA" id="ARBA00023125"/>
    </source>
</evidence>
<dbReference type="SUPFAM" id="SSF46785">
    <property type="entry name" value="Winged helix' DNA-binding domain"/>
    <property type="match status" value="1"/>
</dbReference>
<dbReference type="Proteomes" id="UP001157046">
    <property type="component" value="Unassembled WGS sequence"/>
</dbReference>
<evidence type="ECO:0000313" key="8">
    <source>
        <dbReference type="Proteomes" id="UP001157046"/>
    </source>
</evidence>
<dbReference type="PROSITE" id="PS50931">
    <property type="entry name" value="HTH_LYSR"/>
    <property type="match status" value="1"/>
</dbReference>